<dbReference type="Proteomes" id="UP000196239">
    <property type="component" value="Chromosome 1"/>
</dbReference>
<name>A0A128A4E9_9ARCH</name>
<evidence type="ECO:0000313" key="1">
    <source>
        <dbReference type="EMBL" id="CUR52197.1"/>
    </source>
</evidence>
<organism evidence="1 2">
    <name type="scientific">Nitrosotalea devaniterrae</name>
    <dbReference type="NCBI Taxonomy" id="1078905"/>
    <lineage>
        <taxon>Archaea</taxon>
        <taxon>Nitrososphaerota</taxon>
        <taxon>Nitrososphaeria</taxon>
        <taxon>Nitrosotaleales</taxon>
        <taxon>Nitrosotaleaceae</taxon>
        <taxon>Nitrosotalea</taxon>
    </lineage>
</organism>
<evidence type="ECO:0000313" key="2">
    <source>
        <dbReference type="Proteomes" id="UP000196239"/>
    </source>
</evidence>
<proteinExistence type="predicted"/>
<dbReference type="EMBL" id="LN890280">
    <property type="protein sequence ID" value="CUR52197.1"/>
    <property type="molecule type" value="Genomic_DNA"/>
</dbReference>
<dbReference type="AlphaFoldDB" id="A0A128A4E9"/>
<protein>
    <submittedName>
        <fullName evidence="1">Uncharacterized protein</fullName>
    </submittedName>
</protein>
<gene>
    <name evidence="1" type="ORF">NDEV_1432</name>
</gene>
<sequence length="68" mass="7685">MADIFIVQDLYMKHGKKIIKSDVKPLTCHVCKKELNGISITAKMYDGKMVFLCSHHSAAKPYQIVFGN</sequence>
<reference evidence="2" key="1">
    <citation type="submission" date="2015-10" db="EMBL/GenBank/DDBJ databases">
        <authorList>
            <person name="Lehtovirta-Morley L.E."/>
            <person name="Vieille C."/>
        </authorList>
    </citation>
    <scope>NUCLEOTIDE SEQUENCE [LARGE SCALE GENOMIC DNA]</scope>
</reference>
<accession>A0A128A4E9</accession>
<keyword evidence="2" id="KW-1185">Reference proteome</keyword>
<dbReference type="KEGG" id="ndv:NDEV_1432"/>